<keyword evidence="3" id="KW-0547">Nucleotide-binding</keyword>
<feature type="non-terminal residue" evidence="9">
    <location>
        <position position="830"/>
    </location>
</feature>
<keyword evidence="10" id="KW-1185">Reference proteome</keyword>
<protein>
    <recommendedName>
        <fullName evidence="8">ABC transporter domain-containing protein</fullName>
    </recommendedName>
</protein>
<feature type="compositionally biased region" description="Low complexity" evidence="5">
    <location>
        <begin position="133"/>
        <end position="147"/>
    </location>
</feature>
<feature type="compositionally biased region" description="Basic and acidic residues" evidence="5">
    <location>
        <begin position="42"/>
        <end position="52"/>
    </location>
</feature>
<dbReference type="PANTHER" id="PTHR24223">
    <property type="entry name" value="ATP-BINDING CASSETTE SUB-FAMILY C"/>
    <property type="match status" value="1"/>
</dbReference>
<feature type="region of interest" description="Disordered" evidence="5">
    <location>
        <begin position="125"/>
        <end position="147"/>
    </location>
</feature>
<accession>A0ABN9RAH5</accession>
<dbReference type="SMART" id="SM00382">
    <property type="entry name" value="AAA"/>
    <property type="match status" value="1"/>
</dbReference>
<reference evidence="9" key="1">
    <citation type="submission" date="2023-10" db="EMBL/GenBank/DDBJ databases">
        <authorList>
            <person name="Chen Y."/>
            <person name="Shah S."/>
            <person name="Dougan E. K."/>
            <person name="Thang M."/>
            <person name="Chan C."/>
        </authorList>
    </citation>
    <scope>NUCLEOTIDE SEQUENCE [LARGE SCALE GENOMIC DNA]</scope>
</reference>
<proteinExistence type="inferred from homology"/>
<feature type="chain" id="PRO_5045864898" description="ABC transporter domain-containing protein" evidence="7">
    <location>
        <begin position="18"/>
        <end position="830"/>
    </location>
</feature>
<feature type="signal peptide" evidence="7">
    <location>
        <begin position="1"/>
        <end position="17"/>
    </location>
</feature>
<feature type="transmembrane region" description="Helical" evidence="6">
    <location>
        <begin position="172"/>
        <end position="195"/>
    </location>
</feature>
<feature type="non-terminal residue" evidence="9">
    <location>
        <position position="1"/>
    </location>
</feature>
<dbReference type="InterPro" id="IPR003593">
    <property type="entry name" value="AAA+_ATPase"/>
</dbReference>
<evidence type="ECO:0000256" key="2">
    <source>
        <dbReference type="ARBA" id="ARBA00009726"/>
    </source>
</evidence>
<comment type="similarity">
    <text evidence="2">Belongs to the ABC transporter superfamily. ABCC family. Conjugate transporter (TC 3.A.1.208) subfamily.</text>
</comment>
<dbReference type="InterPro" id="IPR027417">
    <property type="entry name" value="P-loop_NTPase"/>
</dbReference>
<keyword evidence="4" id="KW-0067">ATP-binding</keyword>
<evidence type="ECO:0000256" key="3">
    <source>
        <dbReference type="ARBA" id="ARBA00022741"/>
    </source>
</evidence>
<comment type="subcellular location">
    <subcellularLocation>
        <location evidence="1">Membrane</location>
        <topology evidence="1">Multi-pass membrane protein</topology>
    </subcellularLocation>
</comment>
<feature type="region of interest" description="Disordered" evidence="5">
    <location>
        <begin position="784"/>
        <end position="830"/>
    </location>
</feature>
<dbReference type="PROSITE" id="PS50893">
    <property type="entry name" value="ABC_TRANSPORTER_2"/>
    <property type="match status" value="1"/>
</dbReference>
<evidence type="ECO:0000313" key="9">
    <source>
        <dbReference type="EMBL" id="CAK0815918.1"/>
    </source>
</evidence>
<feature type="region of interest" description="Disordered" evidence="5">
    <location>
        <begin position="690"/>
        <end position="711"/>
    </location>
</feature>
<feature type="domain" description="ABC transporter" evidence="8">
    <location>
        <begin position="351"/>
        <end position="562"/>
    </location>
</feature>
<dbReference type="PANTHER" id="PTHR24223:SF456">
    <property type="entry name" value="MULTIDRUG RESISTANCE-ASSOCIATED PROTEIN LETHAL(2)03659"/>
    <property type="match status" value="1"/>
</dbReference>
<dbReference type="InterPro" id="IPR003439">
    <property type="entry name" value="ABC_transporter-like_ATP-bd"/>
</dbReference>
<dbReference type="SUPFAM" id="SSF52540">
    <property type="entry name" value="P-loop containing nucleoside triphosphate hydrolases"/>
    <property type="match status" value="1"/>
</dbReference>
<dbReference type="InterPro" id="IPR050173">
    <property type="entry name" value="ABC_transporter_C-like"/>
</dbReference>
<gene>
    <name evidence="9" type="ORF">PCOR1329_LOCUS19048</name>
</gene>
<dbReference type="EMBL" id="CAUYUJ010006039">
    <property type="protein sequence ID" value="CAK0815918.1"/>
    <property type="molecule type" value="Genomic_DNA"/>
</dbReference>
<evidence type="ECO:0000256" key="5">
    <source>
        <dbReference type="SAM" id="MobiDB-lite"/>
    </source>
</evidence>
<name>A0ABN9RAH5_9DINO</name>
<dbReference type="Proteomes" id="UP001189429">
    <property type="component" value="Unassembled WGS sequence"/>
</dbReference>
<keyword evidence="6" id="KW-0812">Transmembrane</keyword>
<keyword evidence="6" id="KW-1133">Transmembrane helix</keyword>
<comment type="caution">
    <text evidence="9">The sequence shown here is derived from an EMBL/GenBank/DDBJ whole genome shotgun (WGS) entry which is preliminary data.</text>
</comment>
<dbReference type="Gene3D" id="3.40.50.300">
    <property type="entry name" value="P-loop containing nucleotide triphosphate hydrolases"/>
    <property type="match status" value="1"/>
</dbReference>
<organism evidence="9 10">
    <name type="scientific">Prorocentrum cordatum</name>
    <dbReference type="NCBI Taxonomy" id="2364126"/>
    <lineage>
        <taxon>Eukaryota</taxon>
        <taxon>Sar</taxon>
        <taxon>Alveolata</taxon>
        <taxon>Dinophyceae</taxon>
        <taxon>Prorocentrales</taxon>
        <taxon>Prorocentraceae</taxon>
        <taxon>Prorocentrum</taxon>
    </lineage>
</organism>
<keyword evidence="6" id="KW-0472">Membrane</keyword>
<evidence type="ECO:0000313" key="10">
    <source>
        <dbReference type="Proteomes" id="UP001189429"/>
    </source>
</evidence>
<dbReference type="Pfam" id="PF00005">
    <property type="entry name" value="ABC_tran"/>
    <property type="match status" value="1"/>
</dbReference>
<evidence type="ECO:0000259" key="8">
    <source>
        <dbReference type="PROSITE" id="PS50893"/>
    </source>
</evidence>
<evidence type="ECO:0000256" key="6">
    <source>
        <dbReference type="SAM" id="Phobius"/>
    </source>
</evidence>
<sequence>GWQKIAAFLFLWHLCRRECPLCAALRGRGAGGGGVPSASGEGRGRGRTEPARAARQSGAVPHGNLPLLCRPSGRGIAAVPGMAPRGPRGHAGGRRFDPGGAPEGAAAALDLAAGRGSMWGRARARRLRRRPARGAPAARGRQGKPPRLVQLPLHAVPDRASGGHPGPHSGRVGASVLIGALGATPVLALAAVLLWRLPRAARAVQAQADLRMSLLKEVLGAPRTPGASRPPEAGLVAARAQELARLTALLVMAGCLGAVVFALPRLIVCCTLSVHAQLAGDVSARTIFVCMQVVANLKHLVDSSATRARRLPALLVSLRRIEVFLLAPEALPQRLLQDGPAPQGGQPSAAVRLRGSFSRCPDQPAALHRLELDVERGARVAVVGDAGSGKTSLLLAMLGELHPAPGAEATLACGRAAHCAAPPWLLRGSLQDNVLCGAPLEEGRYHAALAAAGLTPGSEGAAPAYGARVSIARAVYSRAGVVLVDDGLLGAAGAAAGRRAWERLLADPLMRGRACVAVVPADDQLAAAFEEVLVLSHGRVVAHGTPNAVVPSQEFRRLPRPPGPLGNSPAAGLAPGALAAVPGGPERADWQTWRFFLRSGQRGHLAAALALQALARAFSALGDVQLANWASSRAVPRGSHADSAHVLGYGLWLLGATLCFLGSCVFLARFSSTVAGGVFREVLAGPLPGRQPGPWSGAAGSQEGGYAGPVRGPGAAGKGDGWWLKPATTSLVRVRLRHRAGVRPLLHALEVHGHSPAVLCRPGADGRALLQDVGAAAPPGAAARLGAARGRGGGRGRGGLRALPRGRRPAGRRLRRARRGAAEGPVPGED</sequence>
<evidence type="ECO:0000256" key="4">
    <source>
        <dbReference type="ARBA" id="ARBA00022840"/>
    </source>
</evidence>
<feature type="compositionally biased region" description="Basic residues" evidence="5">
    <location>
        <begin position="804"/>
        <end position="819"/>
    </location>
</feature>
<keyword evidence="7" id="KW-0732">Signal</keyword>
<feature type="transmembrane region" description="Helical" evidence="6">
    <location>
        <begin position="246"/>
        <end position="267"/>
    </location>
</feature>
<evidence type="ECO:0000256" key="7">
    <source>
        <dbReference type="SAM" id="SignalP"/>
    </source>
</evidence>
<feature type="region of interest" description="Disordered" evidence="5">
    <location>
        <begin position="28"/>
        <end position="66"/>
    </location>
</feature>
<feature type="compositionally biased region" description="Gly residues" evidence="5">
    <location>
        <begin position="789"/>
        <end position="799"/>
    </location>
</feature>
<evidence type="ECO:0000256" key="1">
    <source>
        <dbReference type="ARBA" id="ARBA00004141"/>
    </source>
</evidence>